<keyword evidence="13 17" id="KW-0378">Hydrolase</keyword>
<dbReference type="Pfam" id="PF00035">
    <property type="entry name" value="dsrm"/>
    <property type="match status" value="1"/>
</dbReference>
<evidence type="ECO:0000256" key="2">
    <source>
        <dbReference type="ARBA" id="ARBA00004496"/>
    </source>
</evidence>
<comment type="catalytic activity">
    <reaction evidence="1 17">
        <text>Endonucleolytic cleavage to 5'-phosphomonoester.</text>
        <dbReference type="EC" id="3.1.26.3"/>
    </reaction>
</comment>
<evidence type="ECO:0000256" key="10">
    <source>
        <dbReference type="ARBA" id="ARBA00022723"/>
    </source>
</evidence>
<dbReference type="STRING" id="120956.SAMN05421791_101326"/>
<keyword evidence="8 17" id="KW-0819">tRNA processing</keyword>
<evidence type="ECO:0000256" key="14">
    <source>
        <dbReference type="ARBA" id="ARBA00022842"/>
    </source>
</evidence>
<evidence type="ECO:0000256" key="7">
    <source>
        <dbReference type="ARBA" id="ARBA00022664"/>
    </source>
</evidence>
<dbReference type="SUPFAM" id="SSF69065">
    <property type="entry name" value="RNase III domain-like"/>
    <property type="match status" value="1"/>
</dbReference>
<evidence type="ECO:0000256" key="6">
    <source>
        <dbReference type="ARBA" id="ARBA00022552"/>
    </source>
</evidence>
<evidence type="ECO:0000256" key="12">
    <source>
        <dbReference type="ARBA" id="ARBA00022759"/>
    </source>
</evidence>
<evidence type="ECO:0000256" key="16">
    <source>
        <dbReference type="ARBA" id="ARBA00053741"/>
    </source>
</evidence>
<dbReference type="InterPro" id="IPR036389">
    <property type="entry name" value="RNase_III_sf"/>
</dbReference>
<keyword evidence="6 17" id="KW-0698">rRNA processing</keyword>
<comment type="subunit">
    <text evidence="4 17">Homodimer.</text>
</comment>
<evidence type="ECO:0000256" key="13">
    <source>
        <dbReference type="ARBA" id="ARBA00022801"/>
    </source>
</evidence>
<dbReference type="InterPro" id="IPR000999">
    <property type="entry name" value="RNase_III_dom"/>
</dbReference>
<keyword evidence="14 17" id="KW-0460">Magnesium</keyword>
<dbReference type="GO" id="GO:0004525">
    <property type="term" value="F:ribonuclease III activity"/>
    <property type="evidence" value="ECO:0007669"/>
    <property type="project" value="UniProtKB-UniRule"/>
</dbReference>
<keyword evidence="9 17" id="KW-0540">Nuclease</keyword>
<feature type="binding site" evidence="17">
    <location>
        <position position="47"/>
    </location>
    <ligand>
        <name>Mg(2+)</name>
        <dbReference type="ChEBI" id="CHEBI:18420"/>
    </ligand>
</feature>
<dbReference type="GO" id="GO:0019843">
    <property type="term" value="F:rRNA binding"/>
    <property type="evidence" value="ECO:0007669"/>
    <property type="project" value="UniProtKB-KW"/>
</dbReference>
<accession>A0A1G7PRT9</accession>
<feature type="active site" evidence="17">
    <location>
        <position position="51"/>
    </location>
</feature>
<keyword evidence="15 17" id="KW-0694">RNA-binding</keyword>
<keyword evidence="10 17" id="KW-0479">Metal-binding</keyword>
<evidence type="ECO:0000256" key="4">
    <source>
        <dbReference type="ARBA" id="ARBA00011738"/>
    </source>
</evidence>
<dbReference type="SMART" id="SM00358">
    <property type="entry name" value="DSRM"/>
    <property type="match status" value="1"/>
</dbReference>
<keyword evidence="21" id="KW-1185">Reference proteome</keyword>
<dbReference type="GO" id="GO:0046872">
    <property type="term" value="F:metal ion binding"/>
    <property type="evidence" value="ECO:0007669"/>
    <property type="project" value="UniProtKB-KW"/>
</dbReference>
<evidence type="ECO:0000256" key="1">
    <source>
        <dbReference type="ARBA" id="ARBA00000109"/>
    </source>
</evidence>
<dbReference type="GO" id="GO:0005737">
    <property type="term" value="C:cytoplasm"/>
    <property type="evidence" value="ECO:0007669"/>
    <property type="project" value="UniProtKB-SubCell"/>
</dbReference>
<dbReference type="GO" id="GO:0042802">
    <property type="term" value="F:identical protein binding"/>
    <property type="evidence" value="ECO:0007669"/>
    <property type="project" value="UniProtKB-ARBA"/>
</dbReference>
<dbReference type="Proteomes" id="UP000199708">
    <property type="component" value="Unassembled WGS sequence"/>
</dbReference>
<dbReference type="Gene3D" id="3.30.160.20">
    <property type="match status" value="1"/>
</dbReference>
<dbReference type="PANTHER" id="PTHR11207:SF0">
    <property type="entry name" value="RIBONUCLEASE 3"/>
    <property type="match status" value="1"/>
</dbReference>
<dbReference type="CDD" id="cd10845">
    <property type="entry name" value="DSRM_RNAse_III_family"/>
    <property type="match status" value="1"/>
</dbReference>
<evidence type="ECO:0000256" key="5">
    <source>
        <dbReference type="ARBA" id="ARBA00022490"/>
    </source>
</evidence>
<evidence type="ECO:0000256" key="3">
    <source>
        <dbReference type="ARBA" id="ARBA00010183"/>
    </source>
</evidence>
<dbReference type="FunFam" id="3.30.160.20:FF:000003">
    <property type="entry name" value="Ribonuclease 3"/>
    <property type="match status" value="1"/>
</dbReference>
<dbReference type="SUPFAM" id="SSF54768">
    <property type="entry name" value="dsRNA-binding domain-like"/>
    <property type="match status" value="1"/>
</dbReference>
<dbReference type="FunFam" id="1.10.1520.10:FF:000001">
    <property type="entry name" value="Ribonuclease 3"/>
    <property type="match status" value="1"/>
</dbReference>
<dbReference type="PROSITE" id="PS50142">
    <property type="entry name" value="RNASE_3_2"/>
    <property type="match status" value="1"/>
</dbReference>
<evidence type="ECO:0000259" key="18">
    <source>
        <dbReference type="PROSITE" id="PS50137"/>
    </source>
</evidence>
<sequence length="231" mass="26190">MQSLINHIQNQLNITVTNQKMIQQAFFHRSYINEQGEDLIHSNERLEFLGDAVLEILVSQFLYEEYPNKPEGDLSKMRAQLVREPSLAYLARQVDFPKYVQLGKGEKHSGGSQRDSILADTFEAFLGAVYLDAGMEMVKSFLTTVLFDHHQAILTLTVQDYKTKFQELVQVKGTVKIEYRLLSTEGPSHAQTFTIGLYLDDQLIAKASGKSKKEAEMKAAEKAIHHLQKGV</sequence>
<evidence type="ECO:0000313" key="21">
    <source>
        <dbReference type="Proteomes" id="UP000199708"/>
    </source>
</evidence>
<evidence type="ECO:0000256" key="11">
    <source>
        <dbReference type="ARBA" id="ARBA00022730"/>
    </source>
</evidence>
<keyword evidence="12 17" id="KW-0255">Endonuclease</keyword>
<dbReference type="PROSITE" id="PS50137">
    <property type="entry name" value="DS_RBD"/>
    <property type="match status" value="1"/>
</dbReference>
<evidence type="ECO:0000256" key="9">
    <source>
        <dbReference type="ARBA" id="ARBA00022722"/>
    </source>
</evidence>
<dbReference type="GO" id="GO:0006364">
    <property type="term" value="P:rRNA processing"/>
    <property type="evidence" value="ECO:0007669"/>
    <property type="project" value="UniProtKB-UniRule"/>
</dbReference>
<proteinExistence type="inferred from homology"/>
<dbReference type="OrthoDB" id="9805026at2"/>
<dbReference type="GO" id="GO:0008033">
    <property type="term" value="P:tRNA processing"/>
    <property type="evidence" value="ECO:0007669"/>
    <property type="project" value="UniProtKB-KW"/>
</dbReference>
<dbReference type="CDD" id="cd00593">
    <property type="entry name" value="RIBOc"/>
    <property type="match status" value="1"/>
</dbReference>
<dbReference type="InterPro" id="IPR014720">
    <property type="entry name" value="dsRBD_dom"/>
</dbReference>
<dbReference type="PROSITE" id="PS00517">
    <property type="entry name" value="RNASE_3_1"/>
    <property type="match status" value="1"/>
</dbReference>
<comment type="function">
    <text evidence="17">Digests double-stranded RNA. Involved in the processing of primary rRNA transcript to yield the immediate precursors to the large and small rRNAs (23S and 16S). Processes some mRNAs, and tRNAs when they are encoded in the rRNA operon. Processes pre-crRNA and tracrRNA of type II CRISPR loci if present in the organism.</text>
</comment>
<dbReference type="AlphaFoldDB" id="A0A1G7PRT9"/>
<comment type="function">
    <text evidence="16">Digests double-stranded RNA. Involved in the processing of primary rRNA transcript to yield the immediate precursors to the large and small rRNAs (23S and 16S). Also processes some mRNAs, and tRNAs when they are encoded in the rRNA operon.</text>
</comment>
<dbReference type="RefSeq" id="WP_090289023.1">
    <property type="nucleotide sequence ID" value="NZ_FNCK01000001.1"/>
</dbReference>
<feature type="domain" description="RNase III" evidence="19">
    <location>
        <begin position="5"/>
        <end position="134"/>
    </location>
</feature>
<keyword evidence="7 17" id="KW-0507">mRNA processing</keyword>
<evidence type="ECO:0000313" key="20">
    <source>
        <dbReference type="EMBL" id="SDF88130.1"/>
    </source>
</evidence>
<reference evidence="20 21" key="1">
    <citation type="submission" date="2016-10" db="EMBL/GenBank/DDBJ databases">
        <authorList>
            <person name="de Groot N.N."/>
        </authorList>
    </citation>
    <scope>NUCLEOTIDE SEQUENCE [LARGE SCALE GENOMIC DNA]</scope>
    <source>
        <strain evidence="20 21">ATCC BAA-466</strain>
    </source>
</reference>
<protein>
    <recommendedName>
        <fullName evidence="17">Ribonuclease 3</fullName>
        <ecNumber evidence="17">3.1.26.3</ecNumber>
    </recommendedName>
    <alternativeName>
        <fullName evidence="17">Ribonuclease III</fullName>
        <shortName evidence="17">RNase III</shortName>
    </alternativeName>
</protein>
<gene>
    <name evidence="17" type="primary">rnc</name>
    <name evidence="20" type="ORF">SAMN05421791_101326</name>
</gene>
<name>A0A1G7PRT9_9LACT</name>
<evidence type="ECO:0000259" key="19">
    <source>
        <dbReference type="PROSITE" id="PS50142"/>
    </source>
</evidence>
<evidence type="ECO:0000256" key="15">
    <source>
        <dbReference type="ARBA" id="ARBA00022884"/>
    </source>
</evidence>
<comment type="subcellular location">
    <subcellularLocation>
        <location evidence="2 17">Cytoplasm</location>
    </subcellularLocation>
</comment>
<comment type="cofactor">
    <cofactor evidence="17">
        <name>Mg(2+)</name>
        <dbReference type="ChEBI" id="CHEBI:18420"/>
    </cofactor>
</comment>
<dbReference type="InterPro" id="IPR011907">
    <property type="entry name" value="RNase_III"/>
</dbReference>
<dbReference type="EMBL" id="FNCK01000001">
    <property type="protein sequence ID" value="SDF88130.1"/>
    <property type="molecule type" value="Genomic_DNA"/>
</dbReference>
<dbReference type="PANTHER" id="PTHR11207">
    <property type="entry name" value="RIBONUCLEASE III"/>
    <property type="match status" value="1"/>
</dbReference>
<dbReference type="NCBIfam" id="TIGR02191">
    <property type="entry name" value="RNaseIII"/>
    <property type="match status" value="1"/>
</dbReference>
<dbReference type="Gene3D" id="1.10.1520.10">
    <property type="entry name" value="Ribonuclease III domain"/>
    <property type="match status" value="1"/>
</dbReference>
<dbReference type="EC" id="3.1.26.3" evidence="17"/>
<dbReference type="GO" id="GO:0006397">
    <property type="term" value="P:mRNA processing"/>
    <property type="evidence" value="ECO:0007669"/>
    <property type="project" value="UniProtKB-UniRule"/>
</dbReference>
<comment type="similarity">
    <text evidence="3">Belongs to the ribonuclease III family.</text>
</comment>
<feature type="binding site" evidence="17">
    <location>
        <position position="123"/>
    </location>
    <ligand>
        <name>Mg(2+)</name>
        <dbReference type="ChEBI" id="CHEBI:18420"/>
    </ligand>
</feature>
<dbReference type="Pfam" id="PF14622">
    <property type="entry name" value="Ribonucleas_3_3"/>
    <property type="match status" value="1"/>
</dbReference>
<dbReference type="SMART" id="SM00535">
    <property type="entry name" value="RIBOc"/>
    <property type="match status" value="1"/>
</dbReference>
<dbReference type="HAMAP" id="MF_00104">
    <property type="entry name" value="RNase_III"/>
    <property type="match status" value="1"/>
</dbReference>
<feature type="active site" evidence="17">
    <location>
        <position position="123"/>
    </location>
</feature>
<evidence type="ECO:0000256" key="17">
    <source>
        <dbReference type="HAMAP-Rule" id="MF_00104"/>
    </source>
</evidence>
<feature type="domain" description="DRBM" evidence="18">
    <location>
        <begin position="160"/>
        <end position="229"/>
    </location>
</feature>
<keyword evidence="11 17" id="KW-0699">rRNA-binding</keyword>
<dbReference type="GO" id="GO:0010468">
    <property type="term" value="P:regulation of gene expression"/>
    <property type="evidence" value="ECO:0007669"/>
    <property type="project" value="TreeGrafter"/>
</dbReference>
<feature type="binding site" evidence="17">
    <location>
        <position position="120"/>
    </location>
    <ligand>
        <name>Mg(2+)</name>
        <dbReference type="ChEBI" id="CHEBI:18420"/>
    </ligand>
</feature>
<dbReference type="GO" id="GO:0003725">
    <property type="term" value="F:double-stranded RNA binding"/>
    <property type="evidence" value="ECO:0007669"/>
    <property type="project" value="TreeGrafter"/>
</dbReference>
<keyword evidence="5 17" id="KW-0963">Cytoplasm</keyword>
<evidence type="ECO:0000256" key="8">
    <source>
        <dbReference type="ARBA" id="ARBA00022694"/>
    </source>
</evidence>
<organism evidence="20 21">
    <name type="scientific">Facklamia miroungae</name>
    <dbReference type="NCBI Taxonomy" id="120956"/>
    <lineage>
        <taxon>Bacteria</taxon>
        <taxon>Bacillati</taxon>
        <taxon>Bacillota</taxon>
        <taxon>Bacilli</taxon>
        <taxon>Lactobacillales</taxon>
        <taxon>Aerococcaceae</taxon>
        <taxon>Facklamia</taxon>
    </lineage>
</organism>